<name>A0A5C5VYH2_9BACT</name>
<accession>A0A5C5VYH2</accession>
<proteinExistence type="predicted"/>
<keyword evidence="2" id="KW-1185">Reference proteome</keyword>
<organism evidence="1 2">
    <name type="scientific">Botrimarina hoheduenensis</name>
    <dbReference type="NCBI Taxonomy" id="2528000"/>
    <lineage>
        <taxon>Bacteria</taxon>
        <taxon>Pseudomonadati</taxon>
        <taxon>Planctomycetota</taxon>
        <taxon>Planctomycetia</taxon>
        <taxon>Pirellulales</taxon>
        <taxon>Lacipirellulaceae</taxon>
        <taxon>Botrimarina</taxon>
    </lineage>
</organism>
<sequence>MNPRKSRRRNVASRVFVDLVLQMLAVFLVLAQSEQVRVASLERKAGLVPGLRTQVESLGDQIGGYRAKVEKQGVVIQEMGDRLGAYRGKIDEQGLVIANQGKALGGYRSLVKDLRSKIPDDAPVTLLIVVDETWSMTAPHREIVSGTKTLCAFMSSRSESFRFGVISFRNGISKQLPIMEICPTSEDGGASERKVMDFLATLKVRRSHTDHAPVLREAIRALEADARRDPQRKFRLIFVGDVGPAELDGAVGYSSQEKLIKQDLLDLVHRWAQPGDRAVASLYAESDWTRNDPASAESRAWFEALGSVSEGSSFTTDTGELQRTIFHSVRR</sequence>
<protein>
    <recommendedName>
        <fullName evidence="3">VWFA domain-containing protein</fullName>
    </recommendedName>
</protein>
<evidence type="ECO:0000313" key="2">
    <source>
        <dbReference type="Proteomes" id="UP000318995"/>
    </source>
</evidence>
<evidence type="ECO:0000313" key="1">
    <source>
        <dbReference type="EMBL" id="TWT43470.1"/>
    </source>
</evidence>
<gene>
    <name evidence="1" type="ORF">Pla111_24210</name>
</gene>
<dbReference type="InterPro" id="IPR036465">
    <property type="entry name" value="vWFA_dom_sf"/>
</dbReference>
<evidence type="ECO:0008006" key="3">
    <source>
        <dbReference type="Google" id="ProtNLM"/>
    </source>
</evidence>
<dbReference type="AlphaFoldDB" id="A0A5C5VYH2"/>
<dbReference type="OrthoDB" id="243470at2"/>
<dbReference type="EMBL" id="SJPH01000004">
    <property type="protein sequence ID" value="TWT43470.1"/>
    <property type="molecule type" value="Genomic_DNA"/>
</dbReference>
<dbReference type="RefSeq" id="WP_146574602.1">
    <property type="nucleotide sequence ID" value="NZ_SJPH01000004.1"/>
</dbReference>
<dbReference type="Proteomes" id="UP000318995">
    <property type="component" value="Unassembled WGS sequence"/>
</dbReference>
<reference evidence="1 2" key="1">
    <citation type="submission" date="2019-02" db="EMBL/GenBank/DDBJ databases">
        <title>Deep-cultivation of Planctomycetes and their phenomic and genomic characterization uncovers novel biology.</title>
        <authorList>
            <person name="Wiegand S."/>
            <person name="Jogler M."/>
            <person name="Boedeker C."/>
            <person name="Pinto D."/>
            <person name="Vollmers J."/>
            <person name="Rivas-Marin E."/>
            <person name="Kohn T."/>
            <person name="Peeters S.H."/>
            <person name="Heuer A."/>
            <person name="Rast P."/>
            <person name="Oberbeckmann S."/>
            <person name="Bunk B."/>
            <person name="Jeske O."/>
            <person name="Meyerdierks A."/>
            <person name="Storesund J.E."/>
            <person name="Kallscheuer N."/>
            <person name="Luecker S."/>
            <person name="Lage O.M."/>
            <person name="Pohl T."/>
            <person name="Merkel B.J."/>
            <person name="Hornburger P."/>
            <person name="Mueller R.-W."/>
            <person name="Bruemmer F."/>
            <person name="Labrenz M."/>
            <person name="Spormann A.M."/>
            <person name="Op Den Camp H."/>
            <person name="Overmann J."/>
            <person name="Amann R."/>
            <person name="Jetten M.S.M."/>
            <person name="Mascher T."/>
            <person name="Medema M.H."/>
            <person name="Devos D.P."/>
            <person name="Kaster A.-K."/>
            <person name="Ovreas L."/>
            <person name="Rohde M."/>
            <person name="Galperin M.Y."/>
            <person name="Jogler C."/>
        </authorList>
    </citation>
    <scope>NUCLEOTIDE SEQUENCE [LARGE SCALE GENOMIC DNA]</scope>
    <source>
        <strain evidence="1 2">Pla111</strain>
    </source>
</reference>
<dbReference type="SUPFAM" id="SSF53300">
    <property type="entry name" value="vWA-like"/>
    <property type="match status" value="1"/>
</dbReference>
<dbReference type="Gene3D" id="3.40.50.410">
    <property type="entry name" value="von Willebrand factor, type A domain"/>
    <property type="match status" value="1"/>
</dbReference>
<comment type="caution">
    <text evidence="1">The sequence shown here is derived from an EMBL/GenBank/DDBJ whole genome shotgun (WGS) entry which is preliminary data.</text>
</comment>